<keyword evidence="1" id="KW-0472">Membrane</keyword>
<dbReference type="RefSeq" id="WP_074851961.1">
    <property type="nucleotide sequence ID" value="NZ_FNLM01000034.1"/>
</dbReference>
<evidence type="ECO:0000256" key="1">
    <source>
        <dbReference type="SAM" id="Phobius"/>
    </source>
</evidence>
<dbReference type="OrthoDB" id="4727912at2"/>
<keyword evidence="1" id="KW-0812">Transmembrane</keyword>
<dbReference type="EMBL" id="FNLM01000034">
    <property type="protein sequence ID" value="SDU68413.1"/>
    <property type="molecule type" value="Genomic_DNA"/>
</dbReference>
<organism evidence="2 3">
    <name type="scientific">Gordonia westfalica</name>
    <dbReference type="NCBI Taxonomy" id="158898"/>
    <lineage>
        <taxon>Bacteria</taxon>
        <taxon>Bacillati</taxon>
        <taxon>Actinomycetota</taxon>
        <taxon>Actinomycetes</taxon>
        <taxon>Mycobacteriales</taxon>
        <taxon>Gordoniaceae</taxon>
        <taxon>Gordonia</taxon>
    </lineage>
</organism>
<name>A0A1H2KIF7_9ACTN</name>
<dbReference type="AlphaFoldDB" id="A0A1H2KIF7"/>
<protein>
    <recommendedName>
        <fullName evidence="4">DUF2628 domain-containing protein</fullName>
    </recommendedName>
</protein>
<proteinExistence type="predicted"/>
<evidence type="ECO:0000313" key="2">
    <source>
        <dbReference type="EMBL" id="SDU68413.1"/>
    </source>
</evidence>
<reference evidence="2 3" key="1">
    <citation type="submission" date="2016-10" db="EMBL/GenBank/DDBJ databases">
        <authorList>
            <person name="de Groot N.N."/>
        </authorList>
    </citation>
    <scope>NUCLEOTIDE SEQUENCE [LARGE SCALE GENOMIC DNA]</scope>
    <source>
        <strain evidence="2 3">DSM 44215</strain>
    </source>
</reference>
<dbReference type="Pfam" id="PF10947">
    <property type="entry name" value="DUF2628"/>
    <property type="match status" value="1"/>
</dbReference>
<dbReference type="InterPro" id="IPR024399">
    <property type="entry name" value="DUF2628"/>
</dbReference>
<keyword evidence="1" id="KW-1133">Transmembrane helix</keyword>
<dbReference type="STRING" id="158898.SAMN04488548_1343288"/>
<sequence length="139" mass="15748">MTFSEQPLRDQAVPPSWHSRFAFFDAYGPPADPPAREAMKHLSFGQRIRLTFNPLAFFFGPIYFAVKGMWRKGLMLFGLTVVFNALLLALNVPSSFDMAIACGVGALYATTANYAWYLHVRNDNRSWNIFEGMTRSKAE</sequence>
<gene>
    <name evidence="2" type="ORF">SAMN04488548_1343288</name>
</gene>
<evidence type="ECO:0000313" key="3">
    <source>
        <dbReference type="Proteomes" id="UP000183180"/>
    </source>
</evidence>
<feature type="transmembrane region" description="Helical" evidence="1">
    <location>
        <begin position="98"/>
        <end position="117"/>
    </location>
</feature>
<dbReference type="Proteomes" id="UP000183180">
    <property type="component" value="Unassembled WGS sequence"/>
</dbReference>
<feature type="transmembrane region" description="Helical" evidence="1">
    <location>
        <begin position="73"/>
        <end position="92"/>
    </location>
</feature>
<accession>A0A1H2KIF7</accession>
<feature type="transmembrane region" description="Helical" evidence="1">
    <location>
        <begin position="48"/>
        <end position="66"/>
    </location>
</feature>
<evidence type="ECO:0008006" key="4">
    <source>
        <dbReference type="Google" id="ProtNLM"/>
    </source>
</evidence>